<accession>A0A2T1AIE0</accession>
<name>A0A2T1AIE0_TRISK</name>
<evidence type="ECO:0000256" key="1">
    <source>
        <dbReference type="SAM" id="MobiDB-lite"/>
    </source>
</evidence>
<evidence type="ECO:0000313" key="3">
    <source>
        <dbReference type="Proteomes" id="UP000237718"/>
    </source>
</evidence>
<feature type="region of interest" description="Disordered" evidence="1">
    <location>
        <begin position="1"/>
        <end position="21"/>
    </location>
</feature>
<dbReference type="OrthoDB" id="7873444at2"/>
<evidence type="ECO:0000313" key="2">
    <source>
        <dbReference type="EMBL" id="PRZ48312.1"/>
    </source>
</evidence>
<dbReference type="RefSeq" id="WP_106163255.1">
    <property type="nucleotide sequence ID" value="NZ_PVUF01000004.1"/>
</dbReference>
<dbReference type="AlphaFoldDB" id="A0A2T1AIE0"/>
<protein>
    <submittedName>
        <fullName evidence="2">Uncharacterized protein</fullName>
    </submittedName>
</protein>
<feature type="region of interest" description="Disordered" evidence="1">
    <location>
        <begin position="78"/>
        <end position="107"/>
    </location>
</feature>
<proteinExistence type="predicted"/>
<sequence length="107" mass="11331">MHEIEFSPRAGLPGQRETQATVSGDTVTVDGIAYDLSAVPEGGFAEADGDQHPFRGRIARSGGVLRYCLRWRFDPATAEPAQPEAMPSAALTAGPVPDPIIRREGAA</sequence>
<gene>
    <name evidence="2" type="ORF">CLV89_104140</name>
</gene>
<dbReference type="Proteomes" id="UP000237718">
    <property type="component" value="Unassembled WGS sequence"/>
</dbReference>
<reference evidence="2 3" key="1">
    <citation type="submission" date="2018-03" db="EMBL/GenBank/DDBJ databases">
        <title>Genomic Encyclopedia of Archaeal and Bacterial Type Strains, Phase II (KMG-II): from individual species to whole genera.</title>
        <authorList>
            <person name="Goeker M."/>
        </authorList>
    </citation>
    <scope>NUCLEOTIDE SEQUENCE [LARGE SCALE GENOMIC DNA]</scope>
    <source>
        <strain evidence="2 3">DSM 25328</strain>
    </source>
</reference>
<comment type="caution">
    <text evidence="2">The sequence shown here is derived from an EMBL/GenBank/DDBJ whole genome shotgun (WGS) entry which is preliminary data.</text>
</comment>
<organism evidence="2 3">
    <name type="scientific">Tritonibacter scottomollicae</name>
    <name type="common">Epibacterium scottomollicae</name>
    <dbReference type="NCBI Taxonomy" id="483013"/>
    <lineage>
        <taxon>Bacteria</taxon>
        <taxon>Pseudomonadati</taxon>
        <taxon>Pseudomonadota</taxon>
        <taxon>Alphaproteobacteria</taxon>
        <taxon>Rhodobacterales</taxon>
        <taxon>Paracoccaceae</taxon>
        <taxon>Tritonibacter</taxon>
    </lineage>
</organism>
<dbReference type="EMBL" id="PVUF01000004">
    <property type="protein sequence ID" value="PRZ48312.1"/>
    <property type="molecule type" value="Genomic_DNA"/>
</dbReference>